<dbReference type="GO" id="GO:0003906">
    <property type="term" value="F:DNA-(apurinic or apyrimidinic site) endonuclease activity"/>
    <property type="evidence" value="ECO:0007669"/>
    <property type="project" value="TreeGrafter"/>
</dbReference>
<feature type="compositionally biased region" description="Low complexity" evidence="11">
    <location>
        <begin position="42"/>
        <end position="56"/>
    </location>
</feature>
<dbReference type="InterPro" id="IPR001719">
    <property type="entry name" value="AP_endonuc_2"/>
</dbReference>
<dbReference type="HAMAP" id="MF_00152">
    <property type="entry name" value="Nfo"/>
    <property type="match status" value="1"/>
</dbReference>
<evidence type="ECO:0000256" key="9">
    <source>
        <dbReference type="ARBA" id="ARBA00023211"/>
    </source>
</evidence>
<evidence type="ECO:0000256" key="4">
    <source>
        <dbReference type="ARBA" id="ARBA00022723"/>
    </source>
</evidence>
<dbReference type="EMBL" id="CDMZ01001123">
    <property type="protein sequence ID" value="CEM27647.1"/>
    <property type="molecule type" value="Genomic_DNA"/>
</dbReference>
<dbReference type="InterPro" id="IPR036237">
    <property type="entry name" value="Xyl_isomerase-like_sf"/>
</dbReference>
<evidence type="ECO:0000256" key="11">
    <source>
        <dbReference type="SAM" id="MobiDB-lite"/>
    </source>
</evidence>
<organism evidence="13">
    <name type="scientific">Chromera velia CCMP2878</name>
    <dbReference type="NCBI Taxonomy" id="1169474"/>
    <lineage>
        <taxon>Eukaryota</taxon>
        <taxon>Sar</taxon>
        <taxon>Alveolata</taxon>
        <taxon>Colpodellida</taxon>
        <taxon>Chromeraceae</taxon>
        <taxon>Chromera</taxon>
    </lineage>
</organism>
<sequence>MQPTAEPHGDEVTALTQGAVSLKETGTARAKKGRGGRKRSSSAEPQSSSASSSSPPSKKKKKQKDEAEQQQTAEIGKENDQDQTDAKAEGDTNSQQQQSSKKKKAPKRKAGGKKAKDAAEEKDETAEGEGEGEDDSAPPAKKSRKKDTTKEKKETKFDRSMSTKGAASVSLEKREAHFKALQEKAQRTRKFLGAHVGMSGGIENAVDNAFNIGGQAFALFLKNQRRWDSPPMPDKNAQAFGDLMEKRQIQLSHVLPHGSYLINLANPDAEKRKKALEAFIDDLQRAEKLNVPLYNFHPGSTVNQCTREEGIANIVASMNEAISQTSTVKLVVENMAGGKGESVIGKKLEDLRDIIAGIQDKSRVGVCLDTCHLFAAGYDVRTRESFAKVMAEFERVVGIEYLSGMHLNDSKADFGSGTDRHENIGHGKIGEECFRFVMEDPRFKEIPLVLETPDESNDGKTWAREIKKLYSFIP</sequence>
<evidence type="ECO:0000256" key="5">
    <source>
        <dbReference type="ARBA" id="ARBA00022763"/>
    </source>
</evidence>
<dbReference type="GO" id="GO:0006284">
    <property type="term" value="P:base-excision repair"/>
    <property type="evidence" value="ECO:0007669"/>
    <property type="project" value="TreeGrafter"/>
</dbReference>
<comment type="cofactor">
    <cofactor evidence="2">
        <name>Zn(2+)</name>
        <dbReference type="ChEBI" id="CHEBI:29105"/>
    </cofactor>
</comment>
<dbReference type="GO" id="GO:0005739">
    <property type="term" value="C:mitochondrion"/>
    <property type="evidence" value="ECO:0007669"/>
    <property type="project" value="TreeGrafter"/>
</dbReference>
<dbReference type="Pfam" id="PF01261">
    <property type="entry name" value="AP_endonuc_2"/>
    <property type="match status" value="1"/>
</dbReference>
<feature type="domain" description="Xylose isomerase-like TIM barrel" evidence="12">
    <location>
        <begin position="207"/>
        <end position="470"/>
    </location>
</feature>
<comment type="similarity">
    <text evidence="3">Belongs to the AP endonuclease 2 family.</text>
</comment>
<dbReference type="PROSITE" id="PS00729">
    <property type="entry name" value="AP_NUCLEASE_F2_1"/>
    <property type="match status" value="1"/>
</dbReference>
<dbReference type="VEuPathDB" id="CryptoDB:Cvel_21480"/>
<feature type="compositionally biased region" description="Basic residues" evidence="11">
    <location>
        <begin position="100"/>
        <end position="113"/>
    </location>
</feature>
<dbReference type="Gene3D" id="3.20.20.150">
    <property type="entry name" value="Divalent-metal-dependent TIM barrel enzymes"/>
    <property type="match status" value="1"/>
</dbReference>
<dbReference type="InterPro" id="IPR018246">
    <property type="entry name" value="AP_endonuc_F2_Zn_BS"/>
</dbReference>
<evidence type="ECO:0000256" key="6">
    <source>
        <dbReference type="ARBA" id="ARBA00022801"/>
    </source>
</evidence>
<dbReference type="PANTHER" id="PTHR21445">
    <property type="entry name" value="ENDONUCLEASE IV ENDODEOXYRIBONUCLEASE IV"/>
    <property type="match status" value="1"/>
</dbReference>
<dbReference type="PROSITE" id="PS51432">
    <property type="entry name" value="AP_NUCLEASE_F2_4"/>
    <property type="match status" value="1"/>
</dbReference>
<comment type="function">
    <text evidence="10">Plays a role in mitochondrial DNA base excision repair (BER) pathway induced by oxidative stress. Has apurinic/apyrimidinic (AP) endonuclease activity towards double-stranded DNA (dsDNA) with a preference for C as opposite base. Has 3'-phosphatase activity; removes 3'-phosphate from blunt-end, recessed, and gapped DNA templates and thus, removes 3'-blocks for DNA polymerase activity during BER. Lacks 3'-5' exonuclease activity and does not cleave damaged bases by nucleotide incision repair (NIR).</text>
</comment>
<feature type="compositionally biased region" description="Basic and acidic residues" evidence="11">
    <location>
        <begin position="146"/>
        <end position="161"/>
    </location>
</feature>
<dbReference type="PROSITE" id="PS00730">
    <property type="entry name" value="AP_NUCLEASE_F2_2"/>
    <property type="match status" value="1"/>
</dbReference>
<dbReference type="GO" id="GO:0008270">
    <property type="term" value="F:zinc ion binding"/>
    <property type="evidence" value="ECO:0007669"/>
    <property type="project" value="InterPro"/>
</dbReference>
<dbReference type="GO" id="GO:0005634">
    <property type="term" value="C:nucleus"/>
    <property type="evidence" value="ECO:0007669"/>
    <property type="project" value="TreeGrafter"/>
</dbReference>
<accession>A0A0G4GEP0</accession>
<comment type="cofactor">
    <cofactor evidence="1">
        <name>Mn(2+)</name>
        <dbReference type="ChEBI" id="CHEBI:29035"/>
    </cofactor>
</comment>
<dbReference type="GO" id="GO:0008081">
    <property type="term" value="F:phosphoric diester hydrolase activity"/>
    <property type="evidence" value="ECO:0007669"/>
    <property type="project" value="TreeGrafter"/>
</dbReference>
<feature type="region of interest" description="Disordered" evidence="11">
    <location>
        <begin position="1"/>
        <end position="170"/>
    </location>
</feature>
<feature type="compositionally biased region" description="Acidic residues" evidence="11">
    <location>
        <begin position="120"/>
        <end position="136"/>
    </location>
</feature>
<dbReference type="GO" id="GO:0003677">
    <property type="term" value="F:DNA binding"/>
    <property type="evidence" value="ECO:0007669"/>
    <property type="project" value="InterPro"/>
</dbReference>
<feature type="compositionally biased region" description="Basic residues" evidence="11">
    <location>
        <begin position="29"/>
        <end position="40"/>
    </location>
</feature>
<evidence type="ECO:0000256" key="7">
    <source>
        <dbReference type="ARBA" id="ARBA00022833"/>
    </source>
</evidence>
<evidence type="ECO:0000256" key="3">
    <source>
        <dbReference type="ARBA" id="ARBA00005340"/>
    </source>
</evidence>
<dbReference type="NCBIfam" id="TIGR00587">
    <property type="entry name" value="nfo"/>
    <property type="match status" value="1"/>
</dbReference>
<dbReference type="FunFam" id="3.20.20.150:FF:000001">
    <property type="entry name" value="Probable endonuclease 4"/>
    <property type="match status" value="1"/>
</dbReference>
<protein>
    <recommendedName>
        <fullName evidence="12">Xylose isomerase-like TIM barrel domain-containing protein</fullName>
    </recommendedName>
</protein>
<dbReference type="PhylomeDB" id="A0A0G4GEP0"/>
<keyword evidence="9" id="KW-0464">Manganese</keyword>
<evidence type="ECO:0000259" key="12">
    <source>
        <dbReference type="Pfam" id="PF01261"/>
    </source>
</evidence>
<keyword evidence="8" id="KW-0234">DNA repair</keyword>
<keyword evidence="5" id="KW-0227">DNA damage</keyword>
<feature type="compositionally biased region" description="Basic and acidic residues" evidence="11">
    <location>
        <begin position="75"/>
        <end position="90"/>
    </location>
</feature>
<proteinExistence type="inferred from homology"/>
<gene>
    <name evidence="13" type="ORF">Cvel_21480</name>
</gene>
<evidence type="ECO:0000256" key="2">
    <source>
        <dbReference type="ARBA" id="ARBA00001947"/>
    </source>
</evidence>
<keyword evidence="6" id="KW-0378">Hydrolase</keyword>
<evidence type="ECO:0000256" key="10">
    <source>
        <dbReference type="ARBA" id="ARBA00054483"/>
    </source>
</evidence>
<dbReference type="PROSITE" id="PS00731">
    <property type="entry name" value="AP_NUCLEASE_F2_3"/>
    <property type="match status" value="1"/>
</dbReference>
<evidence type="ECO:0000313" key="13">
    <source>
        <dbReference type="EMBL" id="CEM27647.1"/>
    </source>
</evidence>
<dbReference type="SMART" id="SM00518">
    <property type="entry name" value="AP2Ec"/>
    <property type="match status" value="1"/>
</dbReference>
<name>A0A0G4GEP0_9ALVE</name>
<dbReference type="CDD" id="cd00019">
    <property type="entry name" value="AP2Ec"/>
    <property type="match status" value="1"/>
</dbReference>
<keyword evidence="4" id="KW-0479">Metal-binding</keyword>
<dbReference type="NCBIfam" id="NF002199">
    <property type="entry name" value="PRK01060.1-4"/>
    <property type="match status" value="1"/>
</dbReference>
<keyword evidence="7" id="KW-0862">Zinc</keyword>
<reference evidence="13" key="1">
    <citation type="submission" date="2014-11" db="EMBL/GenBank/DDBJ databases">
        <authorList>
            <person name="Otto D Thomas"/>
            <person name="Naeem Raeece"/>
        </authorList>
    </citation>
    <scope>NUCLEOTIDE SEQUENCE</scope>
</reference>
<evidence type="ECO:0000256" key="8">
    <source>
        <dbReference type="ARBA" id="ARBA00023204"/>
    </source>
</evidence>
<dbReference type="AlphaFoldDB" id="A0A0G4GEP0"/>
<dbReference type="InterPro" id="IPR013022">
    <property type="entry name" value="Xyl_isomerase-like_TIM-brl"/>
</dbReference>
<dbReference type="PANTHER" id="PTHR21445:SF0">
    <property type="entry name" value="APURINIC-APYRIMIDINIC ENDONUCLEASE"/>
    <property type="match status" value="1"/>
</dbReference>
<dbReference type="SUPFAM" id="SSF51658">
    <property type="entry name" value="Xylose isomerase-like"/>
    <property type="match status" value="1"/>
</dbReference>
<evidence type="ECO:0000256" key="1">
    <source>
        <dbReference type="ARBA" id="ARBA00001936"/>
    </source>
</evidence>